<evidence type="ECO:0000256" key="1">
    <source>
        <dbReference type="SAM" id="Phobius"/>
    </source>
</evidence>
<proteinExistence type="predicted"/>
<reference evidence="2 3" key="1">
    <citation type="submission" date="2021-01" db="EMBL/GenBank/DDBJ databases">
        <title>Whole genome shotgun sequence of Actinoplanes couchii NBRC 106145.</title>
        <authorList>
            <person name="Komaki H."/>
            <person name="Tamura T."/>
        </authorList>
    </citation>
    <scope>NUCLEOTIDE SEQUENCE [LARGE SCALE GENOMIC DNA]</scope>
    <source>
        <strain evidence="2 3">NBRC 106145</strain>
    </source>
</reference>
<keyword evidence="1" id="KW-0812">Transmembrane</keyword>
<dbReference type="RefSeq" id="WP_203794263.1">
    <property type="nucleotide sequence ID" value="NZ_BAAAQE010000016.1"/>
</dbReference>
<sequence>MHLIPPMPDEPPPDYLAFVARHHHALRAEAHRLTGGAPAHEEIYLSVLTDLATRWRRLRLLNRTEPYARERLTRRTARWREDQVYEVQVRVLPPASPSASRTRPRYGTLALLKAEVIDGTTRPSLEAVADAEIAWVHACLRSHWNRLLLHTAFVLLVVGALLQYAAWLSTDPH</sequence>
<protein>
    <submittedName>
        <fullName evidence="2">Uncharacterized protein</fullName>
    </submittedName>
</protein>
<feature type="transmembrane region" description="Helical" evidence="1">
    <location>
        <begin position="147"/>
        <end position="167"/>
    </location>
</feature>
<name>A0ABQ3X4B3_9ACTN</name>
<keyword evidence="1" id="KW-0472">Membrane</keyword>
<accession>A0ABQ3X4B3</accession>
<gene>
    <name evidence="2" type="ORF">Aco03nite_017640</name>
</gene>
<comment type="caution">
    <text evidence="2">The sequence shown here is derived from an EMBL/GenBank/DDBJ whole genome shotgun (WGS) entry which is preliminary data.</text>
</comment>
<keyword evidence="1" id="KW-1133">Transmembrane helix</keyword>
<organism evidence="2 3">
    <name type="scientific">Actinoplanes couchii</name>
    <dbReference type="NCBI Taxonomy" id="403638"/>
    <lineage>
        <taxon>Bacteria</taxon>
        <taxon>Bacillati</taxon>
        <taxon>Actinomycetota</taxon>
        <taxon>Actinomycetes</taxon>
        <taxon>Micromonosporales</taxon>
        <taxon>Micromonosporaceae</taxon>
        <taxon>Actinoplanes</taxon>
    </lineage>
</organism>
<evidence type="ECO:0000313" key="3">
    <source>
        <dbReference type="Proteomes" id="UP000612282"/>
    </source>
</evidence>
<keyword evidence="3" id="KW-1185">Reference proteome</keyword>
<dbReference type="Proteomes" id="UP000612282">
    <property type="component" value="Unassembled WGS sequence"/>
</dbReference>
<evidence type="ECO:0000313" key="2">
    <source>
        <dbReference type="EMBL" id="GID53360.1"/>
    </source>
</evidence>
<dbReference type="EMBL" id="BOMG01000027">
    <property type="protein sequence ID" value="GID53360.1"/>
    <property type="molecule type" value="Genomic_DNA"/>
</dbReference>